<dbReference type="EMBL" id="ASGP02000001">
    <property type="protein sequence ID" value="KAH9528755.1"/>
    <property type="molecule type" value="Genomic_DNA"/>
</dbReference>
<dbReference type="Proteomes" id="UP000790347">
    <property type="component" value="Unassembled WGS sequence"/>
</dbReference>
<evidence type="ECO:0000313" key="1">
    <source>
        <dbReference type="EMBL" id="KAH9528755.1"/>
    </source>
</evidence>
<accession>A0A922ICV2</accession>
<protein>
    <submittedName>
        <fullName evidence="1">Uncharacterized protein</fullName>
    </submittedName>
</protein>
<sequence length="68" mass="7735">MISWNDRYLRDRFGTNIKSYVQTCMMHTLTGHGQFGAYLSKYDTSNDKNAAVDSDFSQSNTLSTIVKC</sequence>
<evidence type="ECO:0000313" key="2">
    <source>
        <dbReference type="Proteomes" id="UP000790347"/>
    </source>
</evidence>
<dbReference type="AlphaFoldDB" id="A0A922ICV2"/>
<name>A0A922ICV2_DERFA</name>
<proteinExistence type="predicted"/>
<reference evidence="1" key="1">
    <citation type="submission" date="2013-05" db="EMBL/GenBank/DDBJ databases">
        <authorList>
            <person name="Yim A.K.Y."/>
            <person name="Chan T.F."/>
            <person name="Ji K.M."/>
            <person name="Liu X.Y."/>
            <person name="Zhou J.W."/>
            <person name="Li R.Q."/>
            <person name="Yang K.Y."/>
            <person name="Li J."/>
            <person name="Li M."/>
            <person name="Law P.T.W."/>
            <person name="Wu Y.L."/>
            <person name="Cai Z.L."/>
            <person name="Qin H."/>
            <person name="Bao Y."/>
            <person name="Leung R.K.K."/>
            <person name="Ng P.K.S."/>
            <person name="Zou J."/>
            <person name="Zhong X.J."/>
            <person name="Ran P.X."/>
            <person name="Zhong N.S."/>
            <person name="Liu Z.G."/>
            <person name="Tsui S.K.W."/>
        </authorList>
    </citation>
    <scope>NUCLEOTIDE SEQUENCE</scope>
    <source>
        <strain evidence="1">Derf</strain>
        <tissue evidence="1">Whole organism</tissue>
    </source>
</reference>
<keyword evidence="2" id="KW-1185">Reference proteome</keyword>
<comment type="caution">
    <text evidence="1">The sequence shown here is derived from an EMBL/GenBank/DDBJ whole genome shotgun (WGS) entry which is preliminary data.</text>
</comment>
<organism evidence="1 2">
    <name type="scientific">Dermatophagoides farinae</name>
    <name type="common">American house dust mite</name>
    <dbReference type="NCBI Taxonomy" id="6954"/>
    <lineage>
        <taxon>Eukaryota</taxon>
        <taxon>Metazoa</taxon>
        <taxon>Ecdysozoa</taxon>
        <taxon>Arthropoda</taxon>
        <taxon>Chelicerata</taxon>
        <taxon>Arachnida</taxon>
        <taxon>Acari</taxon>
        <taxon>Acariformes</taxon>
        <taxon>Sarcoptiformes</taxon>
        <taxon>Astigmata</taxon>
        <taxon>Psoroptidia</taxon>
        <taxon>Analgoidea</taxon>
        <taxon>Pyroglyphidae</taxon>
        <taxon>Dermatophagoidinae</taxon>
        <taxon>Dermatophagoides</taxon>
    </lineage>
</organism>
<reference evidence="1" key="2">
    <citation type="journal article" date="2022" name="Res Sq">
        <title>Comparative Genomics Reveals Insights into the Divergent Evolution of Astigmatic Mites and Household Pest Adaptations.</title>
        <authorList>
            <person name="Xiong Q."/>
            <person name="Wan A.T.-Y."/>
            <person name="Liu X.-Y."/>
            <person name="Fung C.S.-H."/>
            <person name="Xiao X."/>
            <person name="Malainual N."/>
            <person name="Hou J."/>
            <person name="Wang L."/>
            <person name="Wang M."/>
            <person name="Yang K."/>
            <person name="Cui Y."/>
            <person name="Leung E."/>
            <person name="Nong W."/>
            <person name="Shin S.-K."/>
            <person name="Au S."/>
            <person name="Jeong K.Y."/>
            <person name="Chew F.T."/>
            <person name="Hui J."/>
            <person name="Leung T.F."/>
            <person name="Tungtrongchitr A."/>
            <person name="Zhong N."/>
            <person name="Liu Z."/>
            <person name="Tsui S."/>
        </authorList>
    </citation>
    <scope>NUCLEOTIDE SEQUENCE</scope>
    <source>
        <strain evidence="1">Derf</strain>
        <tissue evidence="1">Whole organism</tissue>
    </source>
</reference>
<gene>
    <name evidence="1" type="ORF">DERF_002671</name>
</gene>